<proteinExistence type="inferred from homology"/>
<dbReference type="Gene3D" id="2.60.120.460">
    <property type="entry name" value="YjbQ-like"/>
    <property type="match status" value="1"/>
</dbReference>
<evidence type="ECO:0000256" key="1">
    <source>
        <dbReference type="ARBA" id="ARBA00005534"/>
    </source>
</evidence>
<accession>A0A7J3WC80</accession>
<dbReference type="Pfam" id="PF01894">
    <property type="entry name" value="YjbQ"/>
    <property type="match status" value="1"/>
</dbReference>
<gene>
    <name evidence="2" type="ORF">ENM30_02945</name>
</gene>
<sequence length="140" mass="15832">MVVKVVYDTVVLNTRSRVELHDVSHEVERVVAASGVKQGLVNVFSQHTTFALYLNENESNLKRDVLEFLEKLAPQREGYHHDTIDPTANTFSHLRSILLSHVITLPIKDGKVVRGTWQSIIAAEFDGPRTRKLFVQVLGE</sequence>
<dbReference type="PANTHER" id="PTHR30615:SF8">
    <property type="entry name" value="UPF0047 PROTEIN C4A8.02C"/>
    <property type="match status" value="1"/>
</dbReference>
<reference evidence="2" key="1">
    <citation type="journal article" date="2020" name="mSystems">
        <title>Genome- and Community-Level Interaction Insights into Carbon Utilization and Element Cycling Functions of Hydrothermarchaeota in Hydrothermal Sediment.</title>
        <authorList>
            <person name="Zhou Z."/>
            <person name="Liu Y."/>
            <person name="Xu W."/>
            <person name="Pan J."/>
            <person name="Luo Z.H."/>
            <person name="Li M."/>
        </authorList>
    </citation>
    <scope>NUCLEOTIDE SEQUENCE [LARGE SCALE GENOMIC DNA]</scope>
    <source>
        <strain evidence="2">SpSt-1073</strain>
    </source>
</reference>
<evidence type="ECO:0000313" key="2">
    <source>
        <dbReference type="EMBL" id="HHN52251.1"/>
    </source>
</evidence>
<protein>
    <submittedName>
        <fullName evidence="2">YjbQ family protein</fullName>
    </submittedName>
</protein>
<dbReference type="AlphaFoldDB" id="A0A7J3WC80"/>
<dbReference type="PIRSF" id="PIRSF004681">
    <property type="entry name" value="UCP004681"/>
    <property type="match status" value="1"/>
</dbReference>
<dbReference type="SUPFAM" id="SSF111038">
    <property type="entry name" value="YjbQ-like"/>
    <property type="match status" value="1"/>
</dbReference>
<organism evidence="2">
    <name type="scientific">Caldiarchaeum subterraneum</name>
    <dbReference type="NCBI Taxonomy" id="311458"/>
    <lineage>
        <taxon>Archaea</taxon>
        <taxon>Nitrososphaerota</taxon>
        <taxon>Candidatus Caldarchaeales</taxon>
        <taxon>Candidatus Caldarchaeaceae</taxon>
        <taxon>Candidatus Caldarchaeum</taxon>
    </lineage>
</organism>
<dbReference type="InterPro" id="IPR035917">
    <property type="entry name" value="YjbQ-like_sf"/>
</dbReference>
<name>A0A7J3WC80_CALS0</name>
<dbReference type="NCBIfam" id="TIGR00149">
    <property type="entry name" value="TIGR00149_YjbQ"/>
    <property type="match status" value="1"/>
</dbReference>
<dbReference type="EMBL" id="DRXG01000059">
    <property type="protein sequence ID" value="HHN52251.1"/>
    <property type="molecule type" value="Genomic_DNA"/>
</dbReference>
<comment type="caution">
    <text evidence="2">The sequence shown here is derived from an EMBL/GenBank/DDBJ whole genome shotgun (WGS) entry which is preliminary data.</text>
</comment>
<dbReference type="InterPro" id="IPR001602">
    <property type="entry name" value="UPF0047_YjbQ-like"/>
</dbReference>
<comment type="similarity">
    <text evidence="1">Belongs to the UPF0047 family.</text>
</comment>
<dbReference type="PANTHER" id="PTHR30615">
    <property type="entry name" value="UNCHARACTERIZED PROTEIN YJBQ-RELATED"/>
    <property type="match status" value="1"/>
</dbReference>